<keyword evidence="3" id="KW-1185">Reference proteome</keyword>
<dbReference type="RefSeq" id="WP_280998086.1">
    <property type="nucleotide sequence ID" value="NZ_CP069362.1"/>
</dbReference>
<protein>
    <submittedName>
        <fullName evidence="2">Uncharacterized protein</fullName>
    </submittedName>
</protein>
<evidence type="ECO:0000313" key="2">
    <source>
        <dbReference type="EMBL" id="WGS64432.1"/>
    </source>
</evidence>
<gene>
    <name evidence="2" type="ORF">JRV97_08620</name>
</gene>
<feature type="transmembrane region" description="Helical" evidence="1">
    <location>
        <begin position="46"/>
        <end position="64"/>
    </location>
</feature>
<name>A0ABY8PP64_9BACT</name>
<evidence type="ECO:0000313" key="3">
    <source>
        <dbReference type="Proteomes" id="UP001232493"/>
    </source>
</evidence>
<organism evidence="2 3">
    <name type="scientific">Marinitoga aeolica</name>
    <dbReference type="NCBI Taxonomy" id="2809031"/>
    <lineage>
        <taxon>Bacteria</taxon>
        <taxon>Thermotogati</taxon>
        <taxon>Thermotogota</taxon>
        <taxon>Thermotogae</taxon>
        <taxon>Petrotogales</taxon>
        <taxon>Petrotogaceae</taxon>
        <taxon>Marinitoga</taxon>
    </lineage>
</organism>
<proteinExistence type="predicted"/>
<keyword evidence="1" id="KW-0812">Transmembrane</keyword>
<evidence type="ECO:0000256" key="1">
    <source>
        <dbReference type="SAM" id="Phobius"/>
    </source>
</evidence>
<reference evidence="2 3" key="1">
    <citation type="submission" date="2021-02" db="EMBL/GenBank/DDBJ databases">
        <title>Characterization of Marinitoga sp. nov. str. BP5-C20A.</title>
        <authorList>
            <person name="Erauso G."/>
            <person name="Postec A."/>
        </authorList>
    </citation>
    <scope>NUCLEOTIDE SEQUENCE [LARGE SCALE GENOMIC DNA]</scope>
    <source>
        <strain evidence="2 3">BP5-C20A</strain>
    </source>
</reference>
<sequence>MKILIFYAAIFIAILGVFFSQIPILPIVLEALAAVVFSMVFEKGKWLYLIIFFAIFVLIITNYIPDFNFVLTIK</sequence>
<accession>A0ABY8PP64</accession>
<feature type="transmembrane region" description="Helical" evidence="1">
    <location>
        <begin position="6"/>
        <end position="39"/>
    </location>
</feature>
<dbReference type="Proteomes" id="UP001232493">
    <property type="component" value="Chromosome"/>
</dbReference>
<keyword evidence="1" id="KW-1133">Transmembrane helix</keyword>
<dbReference type="EMBL" id="CP069362">
    <property type="protein sequence ID" value="WGS64432.1"/>
    <property type="molecule type" value="Genomic_DNA"/>
</dbReference>
<keyword evidence="1" id="KW-0472">Membrane</keyword>